<accession>A0ACB9IL01</accession>
<comment type="caution">
    <text evidence="1">The sequence shown here is derived from an EMBL/GenBank/DDBJ whole genome shotgun (WGS) entry which is preliminary data.</text>
</comment>
<keyword evidence="2" id="KW-1185">Reference proteome</keyword>
<sequence>MTKTSQKGMTGSEQEARPTGRKFIGGHSNAKVGFDKSKAKCYKCLNFGHFARECQKDRAPASAQQDDSFDWGVHLEDAIIAQTQVGLMAELMELMEAEKKEAEEKEAEEKEASVAD</sequence>
<organism evidence="1 2">
    <name type="scientific">Smallanthus sonchifolius</name>
    <dbReference type="NCBI Taxonomy" id="185202"/>
    <lineage>
        <taxon>Eukaryota</taxon>
        <taxon>Viridiplantae</taxon>
        <taxon>Streptophyta</taxon>
        <taxon>Embryophyta</taxon>
        <taxon>Tracheophyta</taxon>
        <taxon>Spermatophyta</taxon>
        <taxon>Magnoliopsida</taxon>
        <taxon>eudicotyledons</taxon>
        <taxon>Gunneridae</taxon>
        <taxon>Pentapetalae</taxon>
        <taxon>asterids</taxon>
        <taxon>campanulids</taxon>
        <taxon>Asterales</taxon>
        <taxon>Asteraceae</taxon>
        <taxon>Asteroideae</taxon>
        <taxon>Heliantheae alliance</taxon>
        <taxon>Millerieae</taxon>
        <taxon>Smallanthus</taxon>
    </lineage>
</organism>
<evidence type="ECO:0000313" key="1">
    <source>
        <dbReference type="EMBL" id="KAI3808203.1"/>
    </source>
</evidence>
<proteinExistence type="predicted"/>
<reference evidence="1 2" key="2">
    <citation type="journal article" date="2022" name="Mol. Ecol. Resour.">
        <title>The genomes of chicory, endive, great burdock and yacon provide insights into Asteraceae paleo-polyploidization history and plant inulin production.</title>
        <authorList>
            <person name="Fan W."/>
            <person name="Wang S."/>
            <person name="Wang H."/>
            <person name="Wang A."/>
            <person name="Jiang F."/>
            <person name="Liu H."/>
            <person name="Zhao H."/>
            <person name="Xu D."/>
            <person name="Zhang Y."/>
        </authorList>
    </citation>
    <scope>NUCLEOTIDE SEQUENCE [LARGE SCALE GENOMIC DNA]</scope>
    <source>
        <strain evidence="2">cv. Yunnan</strain>
        <tissue evidence="1">Leaves</tissue>
    </source>
</reference>
<dbReference type="EMBL" id="CM042025">
    <property type="protein sequence ID" value="KAI3808203.1"/>
    <property type="molecule type" value="Genomic_DNA"/>
</dbReference>
<protein>
    <submittedName>
        <fullName evidence="1">Uncharacterized protein</fullName>
    </submittedName>
</protein>
<gene>
    <name evidence="1" type="ORF">L1987_24151</name>
</gene>
<evidence type="ECO:0000313" key="2">
    <source>
        <dbReference type="Proteomes" id="UP001056120"/>
    </source>
</evidence>
<dbReference type="Proteomes" id="UP001056120">
    <property type="component" value="Linkage Group LG08"/>
</dbReference>
<reference evidence="2" key="1">
    <citation type="journal article" date="2022" name="Mol. Ecol. Resour.">
        <title>The genomes of chicory, endive, great burdock and yacon provide insights into Asteraceae palaeo-polyploidization history and plant inulin production.</title>
        <authorList>
            <person name="Fan W."/>
            <person name="Wang S."/>
            <person name="Wang H."/>
            <person name="Wang A."/>
            <person name="Jiang F."/>
            <person name="Liu H."/>
            <person name="Zhao H."/>
            <person name="Xu D."/>
            <person name="Zhang Y."/>
        </authorList>
    </citation>
    <scope>NUCLEOTIDE SEQUENCE [LARGE SCALE GENOMIC DNA]</scope>
    <source>
        <strain evidence="2">cv. Yunnan</strain>
    </source>
</reference>
<name>A0ACB9IL01_9ASTR</name>